<dbReference type="InterPro" id="IPR027417">
    <property type="entry name" value="P-loop_NTPase"/>
</dbReference>
<dbReference type="InterPro" id="IPR041685">
    <property type="entry name" value="AAA_GajA/Old/RecF-like"/>
</dbReference>
<name>A0A955L2U9_9BACT</name>
<gene>
    <name evidence="2" type="ORF">KC660_00350</name>
</gene>
<dbReference type="SUPFAM" id="SSF52540">
    <property type="entry name" value="P-loop containing nucleoside triphosphate hydrolases"/>
    <property type="match status" value="1"/>
</dbReference>
<dbReference type="Pfam" id="PF13175">
    <property type="entry name" value="AAA_15"/>
    <property type="match status" value="1"/>
</dbReference>
<evidence type="ECO:0000313" key="3">
    <source>
        <dbReference type="Proteomes" id="UP000782843"/>
    </source>
</evidence>
<dbReference type="PANTHER" id="PTHR32182">
    <property type="entry name" value="DNA REPLICATION AND REPAIR PROTEIN RECF"/>
    <property type="match status" value="1"/>
</dbReference>
<dbReference type="PANTHER" id="PTHR32182:SF22">
    <property type="entry name" value="ATP-DEPENDENT ENDONUCLEASE, OLD FAMILY-RELATED"/>
    <property type="match status" value="1"/>
</dbReference>
<reference evidence="2" key="1">
    <citation type="submission" date="2020-04" db="EMBL/GenBank/DDBJ databases">
        <authorList>
            <person name="Zhang T."/>
        </authorList>
    </citation>
    <scope>NUCLEOTIDE SEQUENCE</scope>
    <source>
        <strain evidence="2">HKST-UBA10</strain>
    </source>
</reference>
<dbReference type="Proteomes" id="UP000782843">
    <property type="component" value="Unassembled WGS sequence"/>
</dbReference>
<organism evidence="2 3">
    <name type="scientific">Candidatus Dojkabacteria bacterium</name>
    <dbReference type="NCBI Taxonomy" id="2099670"/>
    <lineage>
        <taxon>Bacteria</taxon>
        <taxon>Candidatus Dojkabacteria</taxon>
    </lineage>
</organism>
<dbReference type="EMBL" id="JAGQLG010000011">
    <property type="protein sequence ID" value="MCA9381843.1"/>
    <property type="molecule type" value="Genomic_DNA"/>
</dbReference>
<accession>A0A955L2U9</accession>
<dbReference type="Gene3D" id="3.40.50.300">
    <property type="entry name" value="P-loop containing nucleotide triphosphate hydrolases"/>
    <property type="match status" value="1"/>
</dbReference>
<evidence type="ECO:0000313" key="2">
    <source>
        <dbReference type="EMBL" id="MCA9381843.1"/>
    </source>
</evidence>
<evidence type="ECO:0000259" key="1">
    <source>
        <dbReference type="Pfam" id="PF13175"/>
    </source>
</evidence>
<feature type="non-terminal residue" evidence="2">
    <location>
        <position position="42"/>
    </location>
</feature>
<proteinExistence type="predicted"/>
<dbReference type="GO" id="GO:0006302">
    <property type="term" value="P:double-strand break repair"/>
    <property type="evidence" value="ECO:0007669"/>
    <property type="project" value="TreeGrafter"/>
</dbReference>
<comment type="caution">
    <text evidence="2">The sequence shown here is derived from an EMBL/GenBank/DDBJ whole genome shotgun (WGS) entry which is preliminary data.</text>
</comment>
<feature type="domain" description="Endonuclease GajA/Old nuclease/RecF-like AAA" evidence="1">
    <location>
        <begin position="1"/>
        <end position="42"/>
    </location>
</feature>
<reference evidence="2" key="2">
    <citation type="journal article" date="2021" name="Microbiome">
        <title>Successional dynamics and alternative stable states in a saline activated sludge microbial community over 9 years.</title>
        <authorList>
            <person name="Wang Y."/>
            <person name="Ye J."/>
            <person name="Ju F."/>
            <person name="Liu L."/>
            <person name="Boyd J.A."/>
            <person name="Deng Y."/>
            <person name="Parks D.H."/>
            <person name="Jiang X."/>
            <person name="Yin X."/>
            <person name="Woodcroft B.J."/>
            <person name="Tyson G.W."/>
            <person name="Hugenholtz P."/>
            <person name="Polz M.F."/>
            <person name="Zhang T."/>
        </authorList>
    </citation>
    <scope>NUCLEOTIDE SEQUENCE</scope>
    <source>
        <strain evidence="2">HKST-UBA10</strain>
    </source>
</reference>
<sequence length="42" mass="4798">MQIKKIKLENFKNFNRFETDFNGRNLIVAPNGSGKSNLTEAI</sequence>
<dbReference type="GO" id="GO:0000731">
    <property type="term" value="P:DNA synthesis involved in DNA repair"/>
    <property type="evidence" value="ECO:0007669"/>
    <property type="project" value="TreeGrafter"/>
</dbReference>
<protein>
    <submittedName>
        <fullName evidence="2">AAA family ATPase</fullName>
    </submittedName>
</protein>
<dbReference type="AlphaFoldDB" id="A0A955L2U9"/>